<proteinExistence type="predicted"/>
<sequence>MLHWVKSHTNGQLDLHWRYFSLEQVNQKHGPDWKLWEQPETYPSRGRLAWKGAEAARRQGPEDFERFHLALLRLRHEENWELTKAETILEAARRAELDLARFQRDFEQATLDGLARDHEEGMQRYGVFGTPTLVFENGRAAYLKLRPLPPESEYVAVWERLKDIIADRPYIEEIKRPVPPAH</sequence>
<dbReference type="GO" id="GO:0016491">
    <property type="term" value="F:oxidoreductase activity"/>
    <property type="evidence" value="ECO:0007669"/>
    <property type="project" value="InterPro"/>
</dbReference>
<protein>
    <submittedName>
        <fullName evidence="3">Disulfide bond formation protein DsbA</fullName>
    </submittedName>
</protein>
<gene>
    <name evidence="3" type="ORF">ENP13_09680</name>
</gene>
<accession>A0A7C3A954</accession>
<dbReference type="AlphaFoldDB" id="A0A7C3A954"/>
<evidence type="ECO:0000256" key="1">
    <source>
        <dbReference type="SAM" id="Coils"/>
    </source>
</evidence>
<feature type="domain" description="DSBA-like thioredoxin" evidence="2">
    <location>
        <begin position="47"/>
        <end position="139"/>
    </location>
</feature>
<name>A0A7C3A954_9BACT</name>
<keyword evidence="1" id="KW-0175">Coiled coil</keyword>
<reference evidence="3" key="1">
    <citation type="journal article" date="2020" name="mSystems">
        <title>Genome- and Community-Level Interaction Insights into Carbon Utilization and Element Cycling Functions of Hydrothermarchaeota in Hydrothermal Sediment.</title>
        <authorList>
            <person name="Zhou Z."/>
            <person name="Liu Y."/>
            <person name="Xu W."/>
            <person name="Pan J."/>
            <person name="Luo Z.H."/>
            <person name="Li M."/>
        </authorList>
    </citation>
    <scope>NUCLEOTIDE SEQUENCE [LARGE SCALE GENOMIC DNA]</scope>
    <source>
        <strain evidence="3">SpSt-192</strain>
    </source>
</reference>
<dbReference type="EMBL" id="DSID01000733">
    <property type="protein sequence ID" value="HEX71492.1"/>
    <property type="molecule type" value="Genomic_DNA"/>
</dbReference>
<dbReference type="InterPro" id="IPR001853">
    <property type="entry name" value="DSBA-like_thioredoxin_dom"/>
</dbReference>
<dbReference type="Gene3D" id="3.40.30.10">
    <property type="entry name" value="Glutaredoxin"/>
    <property type="match status" value="1"/>
</dbReference>
<dbReference type="SUPFAM" id="SSF52833">
    <property type="entry name" value="Thioredoxin-like"/>
    <property type="match status" value="1"/>
</dbReference>
<evidence type="ECO:0000259" key="2">
    <source>
        <dbReference type="Pfam" id="PF01323"/>
    </source>
</evidence>
<evidence type="ECO:0000313" key="3">
    <source>
        <dbReference type="EMBL" id="HEX71492.1"/>
    </source>
</evidence>
<comment type="caution">
    <text evidence="3">The sequence shown here is derived from an EMBL/GenBank/DDBJ whole genome shotgun (WGS) entry which is preliminary data.</text>
</comment>
<dbReference type="InterPro" id="IPR036249">
    <property type="entry name" value="Thioredoxin-like_sf"/>
</dbReference>
<feature type="coiled-coil region" evidence="1">
    <location>
        <begin position="85"/>
        <end position="112"/>
    </location>
</feature>
<organism evidence="3">
    <name type="scientific">Thermorudis sp</name>
    <dbReference type="NCBI Taxonomy" id="1969470"/>
    <lineage>
        <taxon>Bacteria</taxon>
        <taxon>Pseudomonadati</taxon>
        <taxon>Thermomicrobiota</taxon>
        <taxon>Thermomicrobia</taxon>
        <taxon>Thermomicrobia incertae sedis</taxon>
        <taxon>Thermorudis</taxon>
    </lineage>
</organism>
<dbReference type="Pfam" id="PF01323">
    <property type="entry name" value="DSBA"/>
    <property type="match status" value="1"/>
</dbReference>